<accession>A0ABP0MGG8</accession>
<keyword evidence="3 6" id="KW-0547">Nucleotide-binding</keyword>
<proteinExistence type="inferred from homology"/>
<name>A0ABP0MGG8_9DINO</name>
<keyword evidence="6" id="KW-0496">Mitochondrion</keyword>
<dbReference type="GO" id="GO:0016301">
    <property type="term" value="F:kinase activity"/>
    <property type="evidence" value="ECO:0007669"/>
    <property type="project" value="UniProtKB-KW"/>
</dbReference>
<gene>
    <name evidence="8" type="ORF">SCF082_LOCUS27861</name>
</gene>
<dbReference type="PANTHER" id="PTHR11947">
    <property type="entry name" value="PYRUVATE DEHYDROGENASE KINASE"/>
    <property type="match status" value="1"/>
</dbReference>
<sequence>DILQLPHVAVINPQINSILLTYLETFDVLHSSQPIETQVRDTLVLQRLRFEVKHHPGTRLLAEGYREVRRLYPEIRLDDFLHDHFTTRIATRILMDNYVEMRSPKAGYVGVVCQDMRPLSIVQEIAGELTALTESLYGCAPLVEYRGNPDCVLDYIPRHVKYMV</sequence>
<evidence type="ECO:0000256" key="6">
    <source>
        <dbReference type="RuleBase" id="RU366032"/>
    </source>
</evidence>
<reference evidence="8 9" key="1">
    <citation type="submission" date="2024-02" db="EMBL/GenBank/DDBJ databases">
        <authorList>
            <person name="Chen Y."/>
            <person name="Shah S."/>
            <person name="Dougan E. K."/>
            <person name="Thang M."/>
            <person name="Chan C."/>
        </authorList>
    </citation>
    <scope>NUCLEOTIDE SEQUENCE [LARGE SCALE GENOMIC DNA]</scope>
</reference>
<evidence type="ECO:0000259" key="7">
    <source>
        <dbReference type="Pfam" id="PF10436"/>
    </source>
</evidence>
<evidence type="ECO:0000256" key="3">
    <source>
        <dbReference type="ARBA" id="ARBA00022741"/>
    </source>
</evidence>
<dbReference type="PANTHER" id="PTHR11947:SF20">
    <property type="entry name" value="[3-METHYL-2-OXOBUTANOATE DEHYDROGENASE [LIPOAMIDE]] KINASE, MITOCHONDRIAL"/>
    <property type="match status" value="1"/>
</dbReference>
<keyword evidence="2 6" id="KW-0808">Transferase</keyword>
<keyword evidence="1" id="KW-0597">Phosphoprotein</keyword>
<organism evidence="8 9">
    <name type="scientific">Durusdinium trenchii</name>
    <dbReference type="NCBI Taxonomy" id="1381693"/>
    <lineage>
        <taxon>Eukaryota</taxon>
        <taxon>Sar</taxon>
        <taxon>Alveolata</taxon>
        <taxon>Dinophyceae</taxon>
        <taxon>Suessiales</taxon>
        <taxon>Symbiodiniaceae</taxon>
        <taxon>Durusdinium</taxon>
    </lineage>
</organism>
<dbReference type="Gene3D" id="1.20.140.20">
    <property type="entry name" value="Alpha-ketoacid/pyruvate dehydrogenase kinase, N-terminal domain"/>
    <property type="match status" value="1"/>
</dbReference>
<feature type="non-terminal residue" evidence="8">
    <location>
        <position position="164"/>
    </location>
</feature>
<keyword evidence="4 6" id="KW-0418">Kinase</keyword>
<feature type="domain" description="Branched-chain alpha-ketoacid dehydrogenase kinase/Pyruvate dehydrogenase kinase N-terminal" evidence="7">
    <location>
        <begin position="2"/>
        <end position="113"/>
    </location>
</feature>
<comment type="similarity">
    <text evidence="6">Belongs to the PDK/BCKDK protein kinase family.</text>
</comment>
<evidence type="ECO:0000313" key="8">
    <source>
        <dbReference type="EMBL" id="CAK9050563.1"/>
    </source>
</evidence>
<comment type="caution">
    <text evidence="8">The sequence shown here is derived from an EMBL/GenBank/DDBJ whole genome shotgun (WGS) entry which is preliminary data.</text>
</comment>
<feature type="non-terminal residue" evidence="8">
    <location>
        <position position="1"/>
    </location>
</feature>
<protein>
    <recommendedName>
        <fullName evidence="6">Protein-serine/threonine kinase</fullName>
        <ecNumber evidence="6">2.7.11.-</ecNumber>
    </recommendedName>
</protein>
<evidence type="ECO:0000256" key="1">
    <source>
        <dbReference type="ARBA" id="ARBA00022553"/>
    </source>
</evidence>
<dbReference type="EC" id="2.7.11.-" evidence="6"/>
<dbReference type="Proteomes" id="UP001642464">
    <property type="component" value="Unassembled WGS sequence"/>
</dbReference>
<keyword evidence="5 6" id="KW-0067">ATP-binding</keyword>
<dbReference type="Pfam" id="PF10436">
    <property type="entry name" value="BCDHK_Adom3"/>
    <property type="match status" value="1"/>
</dbReference>
<dbReference type="SUPFAM" id="SSF69012">
    <property type="entry name" value="alpha-ketoacid dehydrogenase kinase, N-terminal domain"/>
    <property type="match status" value="1"/>
</dbReference>
<keyword evidence="9" id="KW-1185">Reference proteome</keyword>
<comment type="subcellular location">
    <subcellularLocation>
        <location evidence="6">Mitochondrion matrix</location>
    </subcellularLocation>
</comment>
<evidence type="ECO:0000256" key="2">
    <source>
        <dbReference type="ARBA" id="ARBA00022679"/>
    </source>
</evidence>
<evidence type="ECO:0000256" key="5">
    <source>
        <dbReference type="ARBA" id="ARBA00022840"/>
    </source>
</evidence>
<dbReference type="InterPro" id="IPR036784">
    <property type="entry name" value="AK/P_DHK_N_sf"/>
</dbReference>
<dbReference type="EMBL" id="CAXAMM010021768">
    <property type="protein sequence ID" value="CAK9050563.1"/>
    <property type="molecule type" value="Genomic_DNA"/>
</dbReference>
<dbReference type="InterPro" id="IPR018955">
    <property type="entry name" value="BCDHK/PDK_N"/>
</dbReference>
<dbReference type="InterPro" id="IPR039028">
    <property type="entry name" value="BCKD/PDK"/>
</dbReference>
<evidence type="ECO:0000256" key="4">
    <source>
        <dbReference type="ARBA" id="ARBA00022777"/>
    </source>
</evidence>
<evidence type="ECO:0000313" key="9">
    <source>
        <dbReference type="Proteomes" id="UP001642464"/>
    </source>
</evidence>